<protein>
    <recommendedName>
        <fullName evidence="4">DUF4212 domain-containing protein</fullName>
    </recommendedName>
</protein>
<dbReference type="EMBL" id="JAAOMP010000151">
    <property type="protein sequence ID" value="MBU2761169.1"/>
    <property type="molecule type" value="Genomic_DNA"/>
</dbReference>
<reference evidence="2 3" key="1">
    <citation type="journal article" date="2021" name="ISME J.">
        <title>Genomic evolution of the class Acidithiobacillia: deep-branching Proteobacteria living in extreme acidic conditions.</title>
        <authorList>
            <person name="Moya-Beltran A."/>
            <person name="Beard S."/>
            <person name="Rojas-Villalobos C."/>
            <person name="Issotta F."/>
            <person name="Gallardo Y."/>
            <person name="Ulloa R."/>
            <person name="Giaveno A."/>
            <person name="Degli Esposti M."/>
            <person name="Johnson D.B."/>
            <person name="Quatrini R."/>
        </authorList>
    </citation>
    <scope>NUCLEOTIDE SEQUENCE [LARGE SCALE GENOMIC DNA]</scope>
    <source>
        <strain evidence="2 3">RW2</strain>
    </source>
</reference>
<comment type="caution">
    <text evidence="2">The sequence shown here is derived from an EMBL/GenBank/DDBJ whole genome shotgun (WGS) entry which is preliminary data.</text>
</comment>
<organism evidence="2 3">
    <name type="scientific">Acidithiobacillus sulfurivorans</name>
    <dbReference type="NCBI Taxonomy" id="1958756"/>
    <lineage>
        <taxon>Bacteria</taxon>
        <taxon>Pseudomonadati</taxon>
        <taxon>Pseudomonadota</taxon>
        <taxon>Acidithiobacillia</taxon>
        <taxon>Acidithiobacillales</taxon>
        <taxon>Acidithiobacillaceae</taxon>
        <taxon>Acidithiobacillus</taxon>
    </lineage>
</organism>
<evidence type="ECO:0008006" key="4">
    <source>
        <dbReference type="Google" id="ProtNLM"/>
    </source>
</evidence>
<sequence>MPVMLELKRIGRFVLVEIKVLILLFWVVFPYCFLIAGLGNREVQIHQLVYYGMAGILSQVIVVVIFLVRHVVHLGGTGE</sequence>
<name>A0ABS6A159_9PROT</name>
<keyword evidence="1" id="KW-0472">Membrane</keyword>
<feature type="transmembrane region" description="Helical" evidence="1">
    <location>
        <begin position="12"/>
        <end position="36"/>
    </location>
</feature>
<feature type="transmembrane region" description="Helical" evidence="1">
    <location>
        <begin position="48"/>
        <end position="68"/>
    </location>
</feature>
<keyword evidence="3" id="KW-1185">Reference proteome</keyword>
<accession>A0ABS6A159</accession>
<evidence type="ECO:0000313" key="3">
    <source>
        <dbReference type="Proteomes" id="UP000755654"/>
    </source>
</evidence>
<keyword evidence="1" id="KW-1133">Transmembrane helix</keyword>
<evidence type="ECO:0000256" key="1">
    <source>
        <dbReference type="SAM" id="Phobius"/>
    </source>
</evidence>
<gene>
    <name evidence="2" type="ORF">HAP95_13605</name>
</gene>
<keyword evidence="1" id="KW-0812">Transmembrane</keyword>
<dbReference type="Proteomes" id="UP000755654">
    <property type="component" value="Unassembled WGS sequence"/>
</dbReference>
<evidence type="ECO:0000313" key="2">
    <source>
        <dbReference type="EMBL" id="MBU2761169.1"/>
    </source>
</evidence>
<proteinExistence type="predicted"/>
<dbReference type="RefSeq" id="WP_215884695.1">
    <property type="nucleotide sequence ID" value="NZ_JAAOMP010000151.1"/>
</dbReference>